<feature type="region of interest" description="Disordered" evidence="1">
    <location>
        <begin position="21"/>
        <end position="43"/>
    </location>
</feature>
<evidence type="ECO:0000256" key="1">
    <source>
        <dbReference type="SAM" id="MobiDB-lite"/>
    </source>
</evidence>
<reference evidence="3 4" key="1">
    <citation type="submission" date="2015-11" db="EMBL/GenBank/DDBJ databases">
        <title>The genome of Debaryomyces fabryi.</title>
        <authorList>
            <person name="Tafer H."/>
            <person name="Lopandic K."/>
        </authorList>
    </citation>
    <scope>NUCLEOTIDE SEQUENCE [LARGE SCALE GENOMIC DNA]</scope>
    <source>
        <strain evidence="3 4">CBS 789</strain>
    </source>
</reference>
<proteinExistence type="predicted"/>
<dbReference type="EMBL" id="LMYN01000051">
    <property type="protein sequence ID" value="KSA01512.1"/>
    <property type="molecule type" value="Genomic_DNA"/>
</dbReference>
<dbReference type="RefSeq" id="XP_015467614.1">
    <property type="nucleotide sequence ID" value="XM_015611563.1"/>
</dbReference>
<dbReference type="Proteomes" id="UP000054251">
    <property type="component" value="Unassembled WGS sequence"/>
</dbReference>
<evidence type="ECO:0000313" key="4">
    <source>
        <dbReference type="Proteomes" id="UP000054251"/>
    </source>
</evidence>
<evidence type="ECO:0000313" key="3">
    <source>
        <dbReference type="EMBL" id="KSA01512.1"/>
    </source>
</evidence>
<dbReference type="InterPro" id="IPR018961">
    <property type="entry name" value="DnaJ_homolog_subfam-C_membr-28"/>
</dbReference>
<evidence type="ECO:0000259" key="2">
    <source>
        <dbReference type="Pfam" id="PF09350"/>
    </source>
</evidence>
<dbReference type="AlphaFoldDB" id="A0A0V1PZ07"/>
<organism evidence="3 4">
    <name type="scientific">Debaryomyces fabryi</name>
    <dbReference type="NCBI Taxonomy" id="58627"/>
    <lineage>
        <taxon>Eukaryota</taxon>
        <taxon>Fungi</taxon>
        <taxon>Dikarya</taxon>
        <taxon>Ascomycota</taxon>
        <taxon>Saccharomycotina</taxon>
        <taxon>Pichiomycetes</taxon>
        <taxon>Debaryomycetaceae</taxon>
        <taxon>Debaryomyces</taxon>
    </lineage>
</organism>
<comment type="caution">
    <text evidence="3">The sequence shown here is derived from an EMBL/GenBank/DDBJ whole genome shotgun (WGS) entry which is preliminary data.</text>
</comment>
<dbReference type="OrthoDB" id="1922282at2759"/>
<keyword evidence="4" id="KW-1185">Reference proteome</keyword>
<feature type="domain" description="DnaJ homologue subfamily C member 28 conserved" evidence="2">
    <location>
        <begin position="211"/>
        <end position="283"/>
    </location>
</feature>
<name>A0A0V1PZ07_9ASCO</name>
<dbReference type="PANTHER" id="PTHR39394:SF1">
    <property type="entry name" value="DNAJ HOMOLOGUE SUBFAMILY C MEMBER 28 CONSERVED DOMAIN-CONTAINING PROTEIN"/>
    <property type="match status" value="1"/>
</dbReference>
<gene>
    <name evidence="3" type="ORF">AC631_02733</name>
</gene>
<sequence>MITRKQIGVCARCAGIRGYSKVPKIPEEEEKNNSQQKDDKNSALVQRFTQILESKLSETSPSFINKDPKLKEIYSKYSVDSDKQFKMAFQKELSHLKSESILNRNRHAKDIADTVANKPWDGTESVHDVNLRMLLDLKPPPVKYQKTIITPPMSIKDRIENAKESSLDYKIGNTKKEDDNFRELYKEKLLGPSMFLNSSSPHTLLGMATTLADAKINASINHDTGHFNDTGDMSSVRGKPLDREHLRNCTDTNYFMNHILNKQEVLPPWIDSQQSIDRQIIDFRKTIDNEWFKFLFYNLKPASISRDAVLSRIDKISGNPSNYYDSEFYSRQLPYVIEKTKALNNLIRDYNLQSPSSSIHKFKLRPEIELRKLYDRTVSTLRDQALAWYENEEAAKQRQSNPKNYKSESMFGLFDSNGGSGGGSSNSNANGVRQRVPEKLHLWKSIKEMFK</sequence>
<dbReference type="GeneID" id="26839742"/>
<dbReference type="PANTHER" id="PTHR39394">
    <property type="entry name" value="YALI0E31793P"/>
    <property type="match status" value="1"/>
</dbReference>
<dbReference type="Pfam" id="PF09350">
    <property type="entry name" value="DJC28_CD"/>
    <property type="match status" value="1"/>
</dbReference>
<accession>A0A0V1PZ07</accession>
<protein>
    <recommendedName>
        <fullName evidence="2">DnaJ homologue subfamily C member 28 conserved domain-containing protein</fullName>
    </recommendedName>
</protein>